<dbReference type="Pfam" id="PF03029">
    <property type="entry name" value="ATP_bind_1"/>
    <property type="match status" value="1"/>
</dbReference>
<evidence type="ECO:0000256" key="4">
    <source>
        <dbReference type="ARBA" id="ARBA00023134"/>
    </source>
</evidence>
<accession>A0A0G4IZL3</accession>
<dbReference type="GO" id="GO:0005737">
    <property type="term" value="C:cytoplasm"/>
    <property type="evidence" value="ECO:0007669"/>
    <property type="project" value="TreeGrafter"/>
</dbReference>
<dbReference type="SUPFAM" id="SSF52540">
    <property type="entry name" value="P-loop containing nucleoside triphosphate hydrolases"/>
    <property type="match status" value="1"/>
</dbReference>
<dbReference type="PANTHER" id="PTHR21231:SF3">
    <property type="entry name" value="GPN-LOOP GTPASE 2"/>
    <property type="match status" value="1"/>
</dbReference>
<dbReference type="OrthoDB" id="5839at2759"/>
<keyword evidence="7" id="KW-0496">Mitochondrion</keyword>
<protein>
    <recommendedName>
        <fullName evidence="5">GPN-loop GTPase 2</fullName>
    </recommendedName>
</protein>
<evidence type="ECO:0000256" key="3">
    <source>
        <dbReference type="ARBA" id="ARBA00022801"/>
    </source>
</evidence>
<geneLocation type="mitochondrion" evidence="7"/>
<evidence type="ECO:0000313" key="7">
    <source>
        <dbReference type="EMBL" id="SPQ93846.1"/>
    </source>
</evidence>
<comment type="subunit">
    <text evidence="5">Binds to RNA polymerase II (RNAPII).</text>
</comment>
<keyword evidence="3 5" id="KW-0378">Hydrolase</keyword>
<dbReference type="InterPro" id="IPR004130">
    <property type="entry name" value="Gpn"/>
</dbReference>
<dbReference type="InterPro" id="IPR030231">
    <property type="entry name" value="Gpn2"/>
</dbReference>
<reference evidence="6 8" key="1">
    <citation type="submission" date="2015-02" db="EMBL/GenBank/DDBJ databases">
        <authorList>
            <person name="Chooi Y.-H."/>
        </authorList>
    </citation>
    <scope>NUCLEOTIDE SEQUENCE [LARGE SCALE GENOMIC DNA]</scope>
    <source>
        <strain evidence="6">E3</strain>
    </source>
</reference>
<reference evidence="7 9" key="2">
    <citation type="submission" date="2018-03" db="EMBL/GenBank/DDBJ databases">
        <authorList>
            <person name="Fogelqvist J."/>
        </authorList>
    </citation>
    <scope>NUCLEOTIDE SEQUENCE [LARGE SCALE GENOMIC DNA]</scope>
</reference>
<comment type="similarity">
    <text evidence="1 5">Belongs to the GPN-loop GTPase family.</text>
</comment>
<dbReference type="CDD" id="cd17871">
    <property type="entry name" value="GPN2"/>
    <property type="match status" value="1"/>
</dbReference>
<dbReference type="STRING" id="37360.A0A0G4IZL3"/>
<dbReference type="EMBL" id="OVEO01000002">
    <property type="protein sequence ID" value="SPQ93846.1"/>
    <property type="molecule type" value="Genomic_DNA"/>
</dbReference>
<dbReference type="AlphaFoldDB" id="A0A0G4IZL3"/>
<dbReference type="GO" id="GO:0003924">
    <property type="term" value="F:GTPase activity"/>
    <property type="evidence" value="ECO:0007669"/>
    <property type="project" value="TreeGrafter"/>
</dbReference>
<keyword evidence="8" id="KW-1185">Reference proteome</keyword>
<dbReference type="FunFam" id="3.40.50.300:FF:000338">
    <property type="entry name" value="GPN-loop GTPase 2"/>
    <property type="match status" value="1"/>
</dbReference>
<comment type="function">
    <text evidence="5">Small GTPase required for proper localization of RNA polymerase II and III (RNAPII and RNAPIII). May act at an RNAP assembly step prior to nuclear import.</text>
</comment>
<keyword evidence="4 5" id="KW-0342">GTP-binding</keyword>
<evidence type="ECO:0000313" key="8">
    <source>
        <dbReference type="Proteomes" id="UP000039324"/>
    </source>
</evidence>
<evidence type="ECO:0000256" key="2">
    <source>
        <dbReference type="ARBA" id="ARBA00022741"/>
    </source>
</evidence>
<sequence>MATAATYAQFVLGTPGAGKSTYCAGMSEFMRLLKRKCVVVNLDPANDRLPYECAVDIRELVRLEDVMERHTPEAGDAEESFGLGPNGGLVFCIEYLEKNLDWLRSALKPFESQWILFDCPGQVELYTVHTSMRNIFRAITNDWQWRTACVHLVDVAHCLDASRYISALLLSLTAMLHLELPHVNVLSKIDQLRQFGRLPLGLQFYSEVLNLQHLVMLLEQDPMTARFTALNSALCNLIEEFGLVRFVPLKIENKHSVFRLLQEVDRSVGYADDNTA</sequence>
<keyword evidence="2 5" id="KW-0547">Nucleotide-binding</keyword>
<dbReference type="InterPro" id="IPR027417">
    <property type="entry name" value="P-loop_NTPase"/>
</dbReference>
<dbReference type="GO" id="GO:0005525">
    <property type="term" value="F:GTP binding"/>
    <property type="evidence" value="ECO:0007669"/>
    <property type="project" value="UniProtKB-KW"/>
</dbReference>
<dbReference type="Gene3D" id="3.40.50.300">
    <property type="entry name" value="P-loop containing nucleotide triphosphate hydrolases"/>
    <property type="match status" value="1"/>
</dbReference>
<name>A0A0G4IZL3_PLABS</name>
<dbReference type="EMBL" id="CDSF01000101">
    <property type="protein sequence ID" value="CEP00667.1"/>
    <property type="molecule type" value="Genomic_DNA"/>
</dbReference>
<dbReference type="PANTHER" id="PTHR21231">
    <property type="entry name" value="XPA-BINDING PROTEIN 1-RELATED"/>
    <property type="match status" value="1"/>
</dbReference>
<organism evidence="6 8">
    <name type="scientific">Plasmodiophora brassicae</name>
    <name type="common">Clubroot disease agent</name>
    <dbReference type="NCBI Taxonomy" id="37360"/>
    <lineage>
        <taxon>Eukaryota</taxon>
        <taxon>Sar</taxon>
        <taxon>Rhizaria</taxon>
        <taxon>Endomyxa</taxon>
        <taxon>Phytomyxea</taxon>
        <taxon>Plasmodiophorida</taxon>
        <taxon>Plasmodiophoridae</taxon>
        <taxon>Plasmodiophora</taxon>
    </lineage>
</organism>
<dbReference type="Proteomes" id="UP000290189">
    <property type="component" value="Unassembled WGS sequence"/>
</dbReference>
<proteinExistence type="inferred from homology"/>
<evidence type="ECO:0000313" key="6">
    <source>
        <dbReference type="EMBL" id="CEP00667.1"/>
    </source>
</evidence>
<evidence type="ECO:0000256" key="5">
    <source>
        <dbReference type="RuleBase" id="RU365059"/>
    </source>
</evidence>
<evidence type="ECO:0000256" key="1">
    <source>
        <dbReference type="ARBA" id="ARBA00005290"/>
    </source>
</evidence>
<evidence type="ECO:0000313" key="9">
    <source>
        <dbReference type="Proteomes" id="UP000290189"/>
    </source>
</evidence>
<dbReference type="Proteomes" id="UP000039324">
    <property type="component" value="Unassembled WGS sequence"/>
</dbReference>
<gene>
    <name evidence="6" type="ORF">PBRA_001721</name>
    <name evidence="7" type="ORF">PLBR_LOCUS1061</name>
</gene>
<dbReference type="OMA" id="ATHNYFL"/>